<dbReference type="EMBL" id="JBHSED010000007">
    <property type="protein sequence ID" value="MFC4303103.1"/>
    <property type="molecule type" value="Genomic_DNA"/>
</dbReference>
<dbReference type="InterPro" id="IPR029787">
    <property type="entry name" value="Nucleotide_cyclase"/>
</dbReference>
<organism evidence="3 4">
    <name type="scientific">Cohnella boryungensis</name>
    <dbReference type="NCBI Taxonomy" id="768479"/>
    <lineage>
        <taxon>Bacteria</taxon>
        <taxon>Bacillati</taxon>
        <taxon>Bacillota</taxon>
        <taxon>Bacilli</taxon>
        <taxon>Bacillales</taxon>
        <taxon>Paenibacillaceae</taxon>
        <taxon>Cohnella</taxon>
    </lineage>
</organism>
<dbReference type="SUPFAM" id="SSF55073">
    <property type="entry name" value="Nucleotide cyclase"/>
    <property type="match status" value="1"/>
</dbReference>
<feature type="domain" description="GGDEF" evidence="2">
    <location>
        <begin position="119"/>
        <end position="247"/>
    </location>
</feature>
<evidence type="ECO:0000313" key="3">
    <source>
        <dbReference type="EMBL" id="MFC4303103.1"/>
    </source>
</evidence>
<keyword evidence="4" id="KW-1185">Reference proteome</keyword>
<keyword evidence="3" id="KW-0808">Transferase</keyword>
<keyword evidence="3" id="KW-0548">Nucleotidyltransferase</keyword>
<dbReference type="GO" id="GO:0052621">
    <property type="term" value="F:diguanylate cyclase activity"/>
    <property type="evidence" value="ECO:0007669"/>
    <property type="project" value="UniProtKB-EC"/>
</dbReference>
<reference evidence="4" key="1">
    <citation type="journal article" date="2019" name="Int. J. Syst. Evol. Microbiol.">
        <title>The Global Catalogue of Microorganisms (GCM) 10K type strain sequencing project: providing services to taxonomists for standard genome sequencing and annotation.</title>
        <authorList>
            <consortium name="The Broad Institute Genomics Platform"/>
            <consortium name="The Broad Institute Genome Sequencing Center for Infectious Disease"/>
            <person name="Wu L."/>
            <person name="Ma J."/>
        </authorList>
    </citation>
    <scope>NUCLEOTIDE SEQUENCE [LARGE SCALE GENOMIC DNA]</scope>
    <source>
        <strain evidence="4">CGMCC 4.1641</strain>
    </source>
</reference>
<feature type="coiled-coil region" evidence="1">
    <location>
        <begin position="36"/>
        <end position="84"/>
    </location>
</feature>
<comment type="caution">
    <text evidence="3">The sequence shown here is derived from an EMBL/GenBank/DDBJ whole genome shotgun (WGS) entry which is preliminary data.</text>
</comment>
<dbReference type="Proteomes" id="UP001595755">
    <property type="component" value="Unassembled WGS sequence"/>
</dbReference>
<dbReference type="SMART" id="SM00267">
    <property type="entry name" value="GGDEF"/>
    <property type="match status" value="1"/>
</dbReference>
<gene>
    <name evidence="3" type="ORF">ACFO1S_06535</name>
</gene>
<dbReference type="PANTHER" id="PTHR45138">
    <property type="entry name" value="REGULATORY COMPONENTS OF SENSORY TRANSDUCTION SYSTEM"/>
    <property type="match status" value="1"/>
</dbReference>
<evidence type="ECO:0000313" key="4">
    <source>
        <dbReference type="Proteomes" id="UP001595755"/>
    </source>
</evidence>
<keyword evidence="1" id="KW-0175">Coiled coil</keyword>
<proteinExistence type="predicted"/>
<dbReference type="CDD" id="cd01949">
    <property type="entry name" value="GGDEF"/>
    <property type="match status" value="1"/>
</dbReference>
<dbReference type="NCBIfam" id="TIGR00254">
    <property type="entry name" value="GGDEF"/>
    <property type="match status" value="1"/>
</dbReference>
<dbReference type="Pfam" id="PF00990">
    <property type="entry name" value="GGDEF"/>
    <property type="match status" value="1"/>
</dbReference>
<protein>
    <submittedName>
        <fullName evidence="3">GGDEF domain-containing protein</fullName>
        <ecNumber evidence="3">2.7.7.65</ecNumber>
    </submittedName>
</protein>
<name>A0ABV8S6C4_9BACL</name>
<evidence type="ECO:0000256" key="1">
    <source>
        <dbReference type="SAM" id="Coils"/>
    </source>
</evidence>
<dbReference type="PROSITE" id="PS50887">
    <property type="entry name" value="GGDEF"/>
    <property type="match status" value="1"/>
</dbReference>
<dbReference type="InterPro" id="IPR043128">
    <property type="entry name" value="Rev_trsase/Diguanyl_cyclase"/>
</dbReference>
<dbReference type="InterPro" id="IPR050469">
    <property type="entry name" value="Diguanylate_Cyclase"/>
</dbReference>
<dbReference type="RefSeq" id="WP_378126448.1">
    <property type="nucleotide sequence ID" value="NZ_JBHSED010000007.1"/>
</dbReference>
<dbReference type="PANTHER" id="PTHR45138:SF9">
    <property type="entry name" value="DIGUANYLATE CYCLASE DGCM-RELATED"/>
    <property type="match status" value="1"/>
</dbReference>
<accession>A0ABV8S6C4</accession>
<dbReference type="EC" id="2.7.7.65" evidence="3"/>
<dbReference type="InterPro" id="IPR000160">
    <property type="entry name" value="GGDEF_dom"/>
</dbReference>
<evidence type="ECO:0000259" key="2">
    <source>
        <dbReference type="PROSITE" id="PS50887"/>
    </source>
</evidence>
<sequence length="247" mass="27690">MKAKNGRELPVLLNGVRKKRGKETFIDCIFIEMSKRIEYEKEMLNARKKLEELNKAKDLAHEALKALHEELAGKQEKLIELNLALESQAYTDGLTGVGNRRSFQESLAASIAAFDRLQIPFSLVMLDIDYFKRINDTFGHPVGDEILKKLARAIQEQSREIDVVARYGGEEFAVILPDADRTGSGLAAERYRRTIEQMDWGECQVTISLGVATIREGDTSESMIQNADQALYASKSGGRNRVTHAEG</sequence>
<dbReference type="Gene3D" id="3.30.70.270">
    <property type="match status" value="1"/>
</dbReference>